<feature type="region of interest" description="Disordered" evidence="1">
    <location>
        <begin position="33"/>
        <end position="71"/>
    </location>
</feature>
<feature type="compositionally biased region" description="Basic residues" evidence="1">
    <location>
        <begin position="51"/>
        <end position="63"/>
    </location>
</feature>
<dbReference type="PROSITE" id="PS51257">
    <property type="entry name" value="PROKAR_LIPOPROTEIN"/>
    <property type="match status" value="1"/>
</dbReference>
<evidence type="ECO:0000313" key="3">
    <source>
        <dbReference type="Proteomes" id="UP000075635"/>
    </source>
</evidence>
<evidence type="ECO:0000313" key="2">
    <source>
        <dbReference type="EMBL" id="KYF85023.1"/>
    </source>
</evidence>
<dbReference type="AlphaFoldDB" id="A0A150RXW0"/>
<sequence length="71" mass="7499">MRTSTCGLAKPASSAASASGVLSCESSWMSVRARGAGARESRSPSSASRPGAHRRRYANRISRRRSDCTAL</sequence>
<dbReference type="EMBL" id="JEMB01001802">
    <property type="protein sequence ID" value="KYF85023.1"/>
    <property type="molecule type" value="Genomic_DNA"/>
</dbReference>
<proteinExistence type="predicted"/>
<accession>A0A150RXW0</accession>
<protein>
    <submittedName>
        <fullName evidence="2">Uncharacterized protein</fullName>
    </submittedName>
</protein>
<reference evidence="2 3" key="1">
    <citation type="submission" date="2014-02" db="EMBL/GenBank/DDBJ databases">
        <title>The small core and large imbalanced accessory genome model reveals a collaborative survival strategy of Sorangium cellulosum strains in nature.</title>
        <authorList>
            <person name="Han K."/>
            <person name="Peng R."/>
            <person name="Blom J."/>
            <person name="Li Y.-Z."/>
        </authorList>
    </citation>
    <scope>NUCLEOTIDE SEQUENCE [LARGE SCALE GENOMIC DNA]</scope>
    <source>
        <strain evidence="2 3">So0011-07</strain>
    </source>
</reference>
<evidence type="ECO:0000256" key="1">
    <source>
        <dbReference type="SAM" id="MobiDB-lite"/>
    </source>
</evidence>
<name>A0A150RXW0_SORCE</name>
<comment type="caution">
    <text evidence="2">The sequence shown here is derived from an EMBL/GenBank/DDBJ whole genome shotgun (WGS) entry which is preliminary data.</text>
</comment>
<dbReference type="Proteomes" id="UP000075635">
    <property type="component" value="Unassembled WGS sequence"/>
</dbReference>
<organism evidence="2 3">
    <name type="scientific">Sorangium cellulosum</name>
    <name type="common">Polyangium cellulosum</name>
    <dbReference type="NCBI Taxonomy" id="56"/>
    <lineage>
        <taxon>Bacteria</taxon>
        <taxon>Pseudomonadati</taxon>
        <taxon>Myxococcota</taxon>
        <taxon>Polyangia</taxon>
        <taxon>Polyangiales</taxon>
        <taxon>Polyangiaceae</taxon>
        <taxon>Sorangium</taxon>
    </lineage>
</organism>
<gene>
    <name evidence="2" type="ORF">BE17_17125</name>
</gene>